<dbReference type="OrthoDB" id="7432757at2"/>
<dbReference type="Proteomes" id="UP000092952">
    <property type="component" value="Chromosome"/>
</dbReference>
<sequence length="224" mass="24475">MQSCANRAELAVGNRPAALFDVRLYPPDRPRAGVEDYIARRYAQCHDARVSGFMPWLLAAQRGETFASALGFRPAGAGTLFLERYLESPIEGAIACAMRQPVQRGSVVEIGNLAATSQRASRLLITLLVEALGRRGLRWIVFTATRQVRELIRDMGFALRVLAPADPARLGQERAAWGRYYDAEPMLTVGDLAIGGRLIRRQPALAAQLAGYADALDVIAAAPW</sequence>
<accession>A0A1B1YSI6</accession>
<evidence type="ECO:0000313" key="2">
    <source>
        <dbReference type="Proteomes" id="UP000092952"/>
    </source>
</evidence>
<dbReference type="EMBL" id="CP014671">
    <property type="protein sequence ID" value="ANX03751.1"/>
    <property type="molecule type" value="Genomic_DNA"/>
</dbReference>
<name>A0A1B1YSI6_9GAMM</name>
<dbReference type="Pfam" id="PF12261">
    <property type="entry name" value="T_hemolysin"/>
    <property type="match status" value="1"/>
</dbReference>
<dbReference type="InterPro" id="IPR022050">
    <property type="entry name" value="T_hemolysin"/>
</dbReference>
<dbReference type="RefSeq" id="WP_068803368.1">
    <property type="nucleotide sequence ID" value="NZ_CP014671.1"/>
</dbReference>
<evidence type="ECO:0000313" key="1">
    <source>
        <dbReference type="EMBL" id="ANX03751.1"/>
    </source>
</evidence>
<dbReference type="KEGG" id="gbi:PG2T_05780"/>
<dbReference type="InParanoid" id="A0A1B1YSI6"/>
<dbReference type="AlphaFoldDB" id="A0A1B1YSI6"/>
<gene>
    <name evidence="1" type="ORF">PG2T_05780</name>
</gene>
<reference evidence="2" key="1">
    <citation type="submission" date="2016-03" db="EMBL/GenBank/DDBJ databases">
        <title>Complete genome sequence of Solimmundus cernigliae, representing a novel lineage of polycyclic aromatic hydrocarbon degraders within the Gammaproteobacteria.</title>
        <authorList>
            <person name="Singleton D.R."/>
            <person name="Dickey A.N."/>
            <person name="Scholl E.H."/>
            <person name="Wright F.A."/>
            <person name="Aitken M.D."/>
        </authorList>
    </citation>
    <scope>NUCLEOTIDE SEQUENCE [LARGE SCALE GENOMIC DNA]</scope>
    <source>
        <strain evidence="2">TR3.2</strain>
    </source>
</reference>
<evidence type="ECO:0008006" key="3">
    <source>
        <dbReference type="Google" id="ProtNLM"/>
    </source>
</evidence>
<dbReference type="STRING" id="1810504.PG2T_05780"/>
<proteinExistence type="predicted"/>
<organism evidence="1 2">
    <name type="scientific">Immundisolibacter cernigliae</name>
    <dbReference type="NCBI Taxonomy" id="1810504"/>
    <lineage>
        <taxon>Bacteria</taxon>
        <taxon>Pseudomonadati</taxon>
        <taxon>Pseudomonadota</taxon>
        <taxon>Gammaproteobacteria</taxon>
        <taxon>Immundisolibacterales</taxon>
        <taxon>Immundisolibacteraceae</taxon>
        <taxon>Immundisolibacter</taxon>
    </lineage>
</organism>
<protein>
    <recommendedName>
        <fullName evidence="3">Thermostable hemolysin</fullName>
    </recommendedName>
</protein>
<keyword evidence="2" id="KW-1185">Reference proteome</keyword>